<comment type="caution">
    <text evidence="1">The sequence shown here is derived from an EMBL/GenBank/DDBJ whole genome shotgun (WGS) entry which is preliminary data.</text>
</comment>
<name>A0A538U2H8_UNCEI</name>
<sequence length="560" mass="64013">MTNLGLLDGTPFDFYSDELDDFSPAADDREVRFLENQLAILHSFDRTRLRPRERLSYDVLDWFLTDEEQNARYKDHDYPVNQMFGFQSELPDFMIDQHPLRRPHDAETYVARIGKFGVAFDQTLAGLRRREAMGVVPPRFVIREVTEQMRKFAGVPARRNPLFTHFTERADSIPGLPGTTRERLASRLAGEIDATVYPAYHRLMAYEESLLARATDDDGVWKLPDGDRYYDRCLQSQTTTTLSADSIHALGVREVDRLQAEMTRILKAQGYHGGDLSTTLRTVFAEPRFQFPPGDSGRAMILARYRAILDDASLRLGPLFGVRPTARLEVRRVPAFKEATAPAAYYQGPSIDGRRPGVFYANLRDPREARRPEMRTLAYHEGIPGHHFQISIHSELEDVPFFRRVLPFTAYAEGWALYSEHLAYESGFQQDAFDSLGALQAELFRAVRLVVDTGIHREHWTRQQAIDFMVGNTGMPETEIVSEVERYIVDPGQACAYKVGQLDILRLRESARERLGARFDIRRFHDVVLSNGSLPLSLLERVVDEWVQDELKKPAAGERG</sequence>
<evidence type="ECO:0000313" key="1">
    <source>
        <dbReference type="EMBL" id="TMQ70021.1"/>
    </source>
</evidence>
<gene>
    <name evidence="1" type="ORF">E6K80_09825</name>
</gene>
<reference evidence="1 2" key="1">
    <citation type="journal article" date="2019" name="Nat. Microbiol.">
        <title>Mediterranean grassland soil C-N compound turnover is dependent on rainfall and depth, and is mediated by genomically divergent microorganisms.</title>
        <authorList>
            <person name="Diamond S."/>
            <person name="Andeer P.F."/>
            <person name="Li Z."/>
            <person name="Crits-Christoph A."/>
            <person name="Burstein D."/>
            <person name="Anantharaman K."/>
            <person name="Lane K.R."/>
            <person name="Thomas B.C."/>
            <person name="Pan C."/>
            <person name="Northen T.R."/>
            <person name="Banfield J.F."/>
        </authorList>
    </citation>
    <scope>NUCLEOTIDE SEQUENCE [LARGE SCALE GENOMIC DNA]</scope>
    <source>
        <strain evidence="1">WS_10</strain>
    </source>
</reference>
<organism evidence="1 2">
    <name type="scientific">Eiseniibacteriota bacterium</name>
    <dbReference type="NCBI Taxonomy" id="2212470"/>
    <lineage>
        <taxon>Bacteria</taxon>
        <taxon>Candidatus Eiseniibacteriota</taxon>
    </lineage>
</organism>
<dbReference type="EMBL" id="VBPA01000242">
    <property type="protein sequence ID" value="TMQ70021.1"/>
    <property type="molecule type" value="Genomic_DNA"/>
</dbReference>
<dbReference type="PANTHER" id="PTHR33361:SF2">
    <property type="entry name" value="DUF885 DOMAIN-CONTAINING PROTEIN"/>
    <property type="match status" value="1"/>
</dbReference>
<evidence type="ECO:0000313" key="2">
    <source>
        <dbReference type="Proteomes" id="UP000319836"/>
    </source>
</evidence>
<accession>A0A538U2H8</accession>
<dbReference type="AlphaFoldDB" id="A0A538U2H8"/>
<dbReference type="InterPro" id="IPR010281">
    <property type="entry name" value="DUF885"/>
</dbReference>
<proteinExistence type="predicted"/>
<dbReference type="Pfam" id="PF05960">
    <property type="entry name" value="DUF885"/>
    <property type="match status" value="1"/>
</dbReference>
<protein>
    <submittedName>
        <fullName evidence="1">DUF885 domain-containing protein</fullName>
    </submittedName>
</protein>
<dbReference type="PANTHER" id="PTHR33361">
    <property type="entry name" value="GLR0591 PROTEIN"/>
    <property type="match status" value="1"/>
</dbReference>
<dbReference type="Proteomes" id="UP000319836">
    <property type="component" value="Unassembled WGS sequence"/>
</dbReference>